<keyword evidence="1" id="KW-0812">Transmembrane</keyword>
<feature type="transmembrane region" description="Helical" evidence="1">
    <location>
        <begin position="59"/>
        <end position="84"/>
    </location>
</feature>
<dbReference type="EMBL" id="JRPJ02000002">
    <property type="protein sequence ID" value="TLE12033.1"/>
    <property type="molecule type" value="Genomic_DNA"/>
</dbReference>
<accession>A0A4U8UCW3</accession>
<reference evidence="2 3" key="1">
    <citation type="journal article" date="2014" name="Genome Announc.">
        <title>Draft genome sequences of eight enterohepatic helicobacter species isolated from both laboratory and wild rodents.</title>
        <authorList>
            <person name="Sheh A."/>
            <person name="Shen Z."/>
            <person name="Fox J.G."/>
        </authorList>
    </citation>
    <scope>NUCLEOTIDE SEQUENCE [LARGE SCALE GENOMIC DNA]</scope>
    <source>
        <strain evidence="2 3">ATCC 49320</strain>
    </source>
</reference>
<feature type="transmembrane region" description="Helical" evidence="1">
    <location>
        <begin position="25"/>
        <end position="47"/>
    </location>
</feature>
<dbReference type="Pfam" id="PF04341">
    <property type="entry name" value="DUF485"/>
    <property type="match status" value="1"/>
</dbReference>
<protein>
    <submittedName>
        <fullName evidence="2">DUF485 domain-containing protein</fullName>
    </submittedName>
</protein>
<evidence type="ECO:0000256" key="1">
    <source>
        <dbReference type="SAM" id="Phobius"/>
    </source>
</evidence>
<dbReference type="InterPro" id="IPR052959">
    <property type="entry name" value="Inner_membrane_assoc"/>
</dbReference>
<dbReference type="GO" id="GO:0005886">
    <property type="term" value="C:plasma membrane"/>
    <property type="evidence" value="ECO:0007669"/>
    <property type="project" value="TreeGrafter"/>
</dbReference>
<comment type="caution">
    <text evidence="2">The sequence shown here is derived from an EMBL/GenBank/DDBJ whole genome shotgun (WGS) entry which is preliminary data.</text>
</comment>
<dbReference type="PANTHER" id="PTHR38598:SF1">
    <property type="entry name" value="INNER MEMBRANE PROTEIN YJCH"/>
    <property type="match status" value="1"/>
</dbReference>
<organism evidence="2 3">
    <name type="scientific">Helicobacter bilis</name>
    <dbReference type="NCBI Taxonomy" id="37372"/>
    <lineage>
        <taxon>Bacteria</taxon>
        <taxon>Pseudomonadati</taxon>
        <taxon>Campylobacterota</taxon>
        <taxon>Epsilonproteobacteria</taxon>
        <taxon>Campylobacterales</taxon>
        <taxon>Helicobacteraceae</taxon>
        <taxon>Helicobacter</taxon>
    </lineage>
</organism>
<sequence>MGKAVASKEEVGARFYKFVSFRNKFSLYLSLIILVCYYAFIASVGFFPEILGYRLGPSAISLGIILGVFIIVLSIVSTGVYTLFANKYFDKEQAEVLEEMDRVGLVKEMQNEK</sequence>
<dbReference type="PANTHER" id="PTHR38598">
    <property type="entry name" value="INNER MEMBRANE PROTEIN YJCH"/>
    <property type="match status" value="1"/>
</dbReference>
<dbReference type="RefSeq" id="WP_034579401.1">
    <property type="nucleotide sequence ID" value="NZ_CAMCCI010000004.1"/>
</dbReference>
<evidence type="ECO:0000313" key="2">
    <source>
        <dbReference type="EMBL" id="TLE12033.1"/>
    </source>
</evidence>
<keyword evidence="1" id="KW-1133">Transmembrane helix</keyword>
<dbReference type="InterPro" id="IPR007436">
    <property type="entry name" value="DUF485"/>
</dbReference>
<keyword evidence="1" id="KW-0472">Membrane</keyword>
<gene>
    <name evidence="2" type="ORF">LS79_001225</name>
</gene>
<name>A0A4U8UCW3_9HELI</name>
<dbReference type="AlphaFoldDB" id="A0A4U8UCW3"/>
<dbReference type="Proteomes" id="UP000029857">
    <property type="component" value="Unassembled WGS sequence"/>
</dbReference>
<proteinExistence type="predicted"/>
<evidence type="ECO:0000313" key="3">
    <source>
        <dbReference type="Proteomes" id="UP000029857"/>
    </source>
</evidence>